<evidence type="ECO:0000256" key="5">
    <source>
        <dbReference type="ARBA" id="ARBA00023136"/>
    </source>
</evidence>
<dbReference type="RefSeq" id="WP_006547959.1">
    <property type="nucleotide sequence ID" value="NZ_CP136961.1"/>
</dbReference>
<evidence type="ECO:0000259" key="7">
    <source>
        <dbReference type="Pfam" id="PF04024"/>
    </source>
</evidence>
<dbReference type="InterPro" id="IPR052027">
    <property type="entry name" value="PspC"/>
</dbReference>
<keyword evidence="2" id="KW-1003">Cell membrane</keyword>
<evidence type="ECO:0000256" key="2">
    <source>
        <dbReference type="ARBA" id="ARBA00022475"/>
    </source>
</evidence>
<keyword evidence="5 6" id="KW-0472">Membrane</keyword>
<evidence type="ECO:0000256" key="1">
    <source>
        <dbReference type="ARBA" id="ARBA00004162"/>
    </source>
</evidence>
<evidence type="ECO:0000313" key="8">
    <source>
        <dbReference type="EMBL" id="PKY98530.1"/>
    </source>
</evidence>
<keyword evidence="4 6" id="KW-1133">Transmembrane helix</keyword>
<comment type="subcellular location">
    <subcellularLocation>
        <location evidence="1">Cell membrane</location>
        <topology evidence="1">Single-pass membrane protein</topology>
    </subcellularLocation>
</comment>
<dbReference type="Proteomes" id="UP000234778">
    <property type="component" value="Unassembled WGS sequence"/>
</dbReference>
<name>A0A2I1KSC7_9ACTO</name>
<feature type="transmembrane region" description="Helical" evidence="6">
    <location>
        <begin position="56"/>
        <end position="79"/>
    </location>
</feature>
<evidence type="ECO:0000256" key="3">
    <source>
        <dbReference type="ARBA" id="ARBA00022692"/>
    </source>
</evidence>
<dbReference type="PANTHER" id="PTHR33885:SF3">
    <property type="entry name" value="PHAGE SHOCK PROTEIN C"/>
    <property type="match status" value="1"/>
</dbReference>
<dbReference type="AlphaFoldDB" id="A0A2I1KSC7"/>
<dbReference type="InterPro" id="IPR007168">
    <property type="entry name" value="Phageshock_PspC_N"/>
</dbReference>
<dbReference type="EMBL" id="PKHA01000006">
    <property type="protein sequence ID" value="PKY98530.1"/>
    <property type="molecule type" value="Genomic_DNA"/>
</dbReference>
<keyword evidence="3 6" id="KW-0812">Transmembrane</keyword>
<evidence type="ECO:0000256" key="6">
    <source>
        <dbReference type="SAM" id="Phobius"/>
    </source>
</evidence>
<dbReference type="Pfam" id="PF04024">
    <property type="entry name" value="PspC"/>
    <property type="match status" value="1"/>
</dbReference>
<gene>
    <name evidence="8" type="ORF">CYJ26_06820</name>
</gene>
<protein>
    <submittedName>
        <fullName evidence="8">PspC domain-containing protein</fullName>
    </submittedName>
</protein>
<feature type="domain" description="Phage shock protein PspC N-terminal" evidence="7">
    <location>
        <begin position="30"/>
        <end position="82"/>
    </location>
</feature>
<evidence type="ECO:0000256" key="4">
    <source>
        <dbReference type="ARBA" id="ARBA00022989"/>
    </source>
</evidence>
<sequence>MTQQYPSSAATAAPSFSERLESWRTHLPHRSRRRLIGGVCGGLAEAWGVAPTVVRLGALLAALLPGPMWVAYAAAWVLMPEAD</sequence>
<dbReference type="GO" id="GO:0005886">
    <property type="term" value="C:plasma membrane"/>
    <property type="evidence" value="ECO:0007669"/>
    <property type="project" value="UniProtKB-SubCell"/>
</dbReference>
<accession>A0A2I1KSC7</accession>
<comment type="caution">
    <text evidence="8">The sequence shown here is derived from an EMBL/GenBank/DDBJ whole genome shotgun (WGS) entry which is preliminary data.</text>
</comment>
<dbReference type="PANTHER" id="PTHR33885">
    <property type="entry name" value="PHAGE SHOCK PROTEIN C"/>
    <property type="match status" value="1"/>
</dbReference>
<dbReference type="GeneID" id="81708643"/>
<reference evidence="8 9" key="1">
    <citation type="submission" date="2017-12" db="EMBL/GenBank/DDBJ databases">
        <title>Phylogenetic diversity of female urinary microbiome.</title>
        <authorList>
            <person name="Thomas-White K."/>
            <person name="Wolfe A.J."/>
        </authorList>
    </citation>
    <scope>NUCLEOTIDE SEQUENCE [LARGE SCALE GENOMIC DNA]</scope>
    <source>
        <strain evidence="8 9">UMB0319</strain>
    </source>
</reference>
<proteinExistence type="predicted"/>
<evidence type="ECO:0000313" key="9">
    <source>
        <dbReference type="Proteomes" id="UP000234778"/>
    </source>
</evidence>
<organism evidence="8 9">
    <name type="scientific">Actinomyces urogenitalis</name>
    <dbReference type="NCBI Taxonomy" id="103621"/>
    <lineage>
        <taxon>Bacteria</taxon>
        <taxon>Bacillati</taxon>
        <taxon>Actinomycetota</taxon>
        <taxon>Actinomycetes</taxon>
        <taxon>Actinomycetales</taxon>
        <taxon>Actinomycetaceae</taxon>
        <taxon>Actinomyces</taxon>
    </lineage>
</organism>